<organism evidence="2 3">
    <name type="scientific">Williamwhitmania taraxaci</name>
    <dbReference type="NCBI Taxonomy" id="1640674"/>
    <lineage>
        <taxon>Bacteria</taxon>
        <taxon>Pseudomonadati</taxon>
        <taxon>Bacteroidota</taxon>
        <taxon>Bacteroidia</taxon>
        <taxon>Bacteroidales</taxon>
        <taxon>Williamwhitmaniaceae</taxon>
        <taxon>Williamwhitmania</taxon>
    </lineage>
</organism>
<evidence type="ECO:0000313" key="2">
    <source>
        <dbReference type="EMBL" id="SDC17626.1"/>
    </source>
</evidence>
<dbReference type="PANTHER" id="PTHR43179">
    <property type="entry name" value="RHAMNOSYLTRANSFERASE WBBL"/>
    <property type="match status" value="1"/>
</dbReference>
<reference evidence="2 3" key="1">
    <citation type="submission" date="2016-09" db="EMBL/GenBank/DDBJ databases">
        <authorList>
            <person name="Capua I."/>
            <person name="De Benedictis P."/>
            <person name="Joannis T."/>
            <person name="Lombin L.H."/>
            <person name="Cattoli G."/>
        </authorList>
    </citation>
    <scope>NUCLEOTIDE SEQUENCE [LARGE SCALE GENOMIC DNA]</scope>
    <source>
        <strain evidence="2 3">A7P-90m</strain>
    </source>
</reference>
<gene>
    <name evidence="2" type="ORF">SAMN05216323_10207</name>
</gene>
<dbReference type="GO" id="GO:0016740">
    <property type="term" value="F:transferase activity"/>
    <property type="evidence" value="ECO:0007669"/>
    <property type="project" value="UniProtKB-KW"/>
</dbReference>
<evidence type="ECO:0000259" key="1">
    <source>
        <dbReference type="Pfam" id="PF00535"/>
    </source>
</evidence>
<sequence length="296" mass="33966">MNSEQEIKFSILIPSWNNLPYLKVCIESIQKNSFYKHQIIVHVNDGNDGTLEWVKSIGLNYSHSNENIGICKAMNEAAALANTDYILYLNDDMYVCPDWDKWIWNEVVEQGDEYFYFSSTMIEHSQSSSKCILSPYDFGKSVQTFRESELIAALPSIPSSDWNGGTWPPSLMHRKLWHLIGGFSIEFSPGMYSDPDISMKLWMAGVRNFKGIGKSKVYHFISKTTGKIKRNNGRVEFFRKWGISNSAFYRFYLQMGTPACKLVEPKHSFAFRVSNFRDKLKFIGYSIKGAKSVIGL</sequence>
<dbReference type="InterPro" id="IPR029044">
    <property type="entry name" value="Nucleotide-diphossugar_trans"/>
</dbReference>
<feature type="domain" description="Glycosyltransferase 2-like" evidence="1">
    <location>
        <begin position="10"/>
        <end position="115"/>
    </location>
</feature>
<dbReference type="RefSeq" id="WP_092437404.1">
    <property type="nucleotide sequence ID" value="NZ_FMYP01000020.1"/>
</dbReference>
<dbReference type="CDD" id="cd00761">
    <property type="entry name" value="Glyco_tranf_GTA_type"/>
    <property type="match status" value="1"/>
</dbReference>
<dbReference type="SUPFAM" id="SSF53448">
    <property type="entry name" value="Nucleotide-diphospho-sugar transferases"/>
    <property type="match status" value="1"/>
</dbReference>
<dbReference type="PANTHER" id="PTHR43179:SF7">
    <property type="entry name" value="RHAMNOSYLTRANSFERASE WBBL"/>
    <property type="match status" value="1"/>
</dbReference>
<protein>
    <submittedName>
        <fullName evidence="2">Glycosyltransferase, GT2 family</fullName>
    </submittedName>
</protein>
<dbReference type="InterPro" id="IPR001173">
    <property type="entry name" value="Glyco_trans_2-like"/>
</dbReference>
<dbReference type="Gene3D" id="3.90.550.10">
    <property type="entry name" value="Spore Coat Polysaccharide Biosynthesis Protein SpsA, Chain A"/>
    <property type="match status" value="1"/>
</dbReference>
<dbReference type="Proteomes" id="UP000199452">
    <property type="component" value="Unassembled WGS sequence"/>
</dbReference>
<dbReference type="Pfam" id="PF00535">
    <property type="entry name" value="Glycos_transf_2"/>
    <property type="match status" value="1"/>
</dbReference>
<proteinExistence type="predicted"/>
<dbReference type="EMBL" id="FMYP01000020">
    <property type="protein sequence ID" value="SDC17626.1"/>
    <property type="molecule type" value="Genomic_DNA"/>
</dbReference>
<dbReference type="STRING" id="1640674.SAMN05216323_10207"/>
<dbReference type="AlphaFoldDB" id="A0A1G6JI75"/>
<name>A0A1G6JI75_9BACT</name>
<accession>A0A1G6JI75</accession>
<evidence type="ECO:0000313" key="3">
    <source>
        <dbReference type="Proteomes" id="UP000199452"/>
    </source>
</evidence>
<dbReference type="OrthoDB" id="8936324at2"/>
<keyword evidence="2" id="KW-0808">Transferase</keyword>
<keyword evidence="3" id="KW-1185">Reference proteome</keyword>